<reference evidence="2" key="1">
    <citation type="submission" date="2021-01" db="EMBL/GenBank/DDBJ databases">
        <authorList>
            <person name="Corre E."/>
            <person name="Pelletier E."/>
            <person name="Niang G."/>
            <person name="Scheremetjew M."/>
            <person name="Finn R."/>
            <person name="Kale V."/>
            <person name="Holt S."/>
            <person name="Cochrane G."/>
            <person name="Meng A."/>
            <person name="Brown T."/>
            <person name="Cohen L."/>
        </authorList>
    </citation>
    <scope>NUCLEOTIDE SEQUENCE</scope>
    <source>
        <strain evidence="2">CCMP2084</strain>
    </source>
</reference>
<keyword evidence="1" id="KW-0472">Membrane</keyword>
<sequence length="104" mass="12022">MIKVRKKRVESKIIISQCAKIVMMLDIEQHAVPYTCRDVAGEFCIAILLIFVLPFVMLPQFHTSFRTPILLFRIQSWEANSLLLMFKDLTSRDELLHDGGSLNK</sequence>
<name>A0A7S2UM31_9STRA</name>
<dbReference type="AlphaFoldDB" id="A0A7S2UM31"/>
<accession>A0A7S2UM31</accession>
<dbReference type="EMBL" id="HBHQ01023482">
    <property type="protein sequence ID" value="CAD9824043.1"/>
    <property type="molecule type" value="Transcribed_RNA"/>
</dbReference>
<keyword evidence="1" id="KW-1133">Transmembrane helix</keyword>
<gene>
    <name evidence="2" type="ORF">ASEP1449_LOCUS15877</name>
</gene>
<evidence type="ECO:0000256" key="1">
    <source>
        <dbReference type="SAM" id="Phobius"/>
    </source>
</evidence>
<keyword evidence="1" id="KW-0812">Transmembrane</keyword>
<evidence type="ECO:0000313" key="2">
    <source>
        <dbReference type="EMBL" id="CAD9824043.1"/>
    </source>
</evidence>
<feature type="transmembrane region" description="Helical" evidence="1">
    <location>
        <begin position="39"/>
        <end position="58"/>
    </location>
</feature>
<organism evidence="2">
    <name type="scientific">Attheya septentrionalis</name>
    <dbReference type="NCBI Taxonomy" id="420275"/>
    <lineage>
        <taxon>Eukaryota</taxon>
        <taxon>Sar</taxon>
        <taxon>Stramenopiles</taxon>
        <taxon>Ochrophyta</taxon>
        <taxon>Bacillariophyta</taxon>
        <taxon>Coscinodiscophyceae</taxon>
        <taxon>Chaetocerotophycidae</taxon>
        <taxon>Chaetocerotales</taxon>
        <taxon>Attheyaceae</taxon>
        <taxon>Attheya</taxon>
    </lineage>
</organism>
<proteinExistence type="predicted"/>
<protein>
    <submittedName>
        <fullName evidence="2">Uncharacterized protein</fullName>
    </submittedName>
</protein>